<comment type="caution">
    <text evidence="2">The sequence shown here is derived from an EMBL/GenBank/DDBJ whole genome shotgun (WGS) entry which is preliminary data.</text>
</comment>
<feature type="compositionally biased region" description="Polar residues" evidence="1">
    <location>
        <begin position="227"/>
        <end position="245"/>
    </location>
</feature>
<sequence length="445" mass="48112">MAHRHGSVNRSSPRAQRSQRHGRYNSYTEKSSSAPDGYEAFENTNNKKKRKIPTSGSMGMHQSSLKSEFGHTGLSSRDGSGEDMEGSYAMSTSPSGLGVGGAGRGRSSRKSNSRNPLGLWTNGTNARASAAKYDQNAVASTNGDGTKADQGIISKAIANATTLLRNPLGKGQESGVLEQQAKTPTNSQFTFTCESDAKNVKFPEQSLYSPDYATRVQSAPAAAPSQTQKYNSNQGTQYAGSQMQQVPPAQPATNHAAPPANTQKQRPRRRKGDVYALAARQRKLQQEYQNLQHPPSHEDIWICEFCEYESIFGSPPHALVRQYEIKDRKERKRLAEKRRLLEKAKLKGRKGKKQTKNAAKAANNATQQPINNHQQDYDQQPLDQMDDYIDDGYDDDPISMPAPPPQAPAKQVTPSSYAGAGGGIGKSNATTAGIAGGGTGGGTIR</sequence>
<evidence type="ECO:0000313" key="2">
    <source>
        <dbReference type="EMBL" id="KAK5090868.1"/>
    </source>
</evidence>
<gene>
    <name evidence="2" type="ORF">LTR05_001045</name>
</gene>
<feature type="region of interest" description="Disordered" evidence="1">
    <location>
        <begin position="170"/>
        <end position="189"/>
    </location>
</feature>
<dbReference type="Proteomes" id="UP001309876">
    <property type="component" value="Unassembled WGS sequence"/>
</dbReference>
<feature type="region of interest" description="Disordered" evidence="1">
    <location>
        <begin position="342"/>
        <end position="445"/>
    </location>
</feature>
<feature type="compositionally biased region" description="Acidic residues" evidence="1">
    <location>
        <begin position="384"/>
        <end position="397"/>
    </location>
</feature>
<name>A0AAN7T5J2_9EURO</name>
<feature type="compositionally biased region" description="Polar residues" evidence="1">
    <location>
        <begin position="54"/>
        <end position="66"/>
    </location>
</feature>
<reference evidence="2 3" key="1">
    <citation type="submission" date="2023-08" db="EMBL/GenBank/DDBJ databases">
        <title>Black Yeasts Isolated from many extreme environments.</title>
        <authorList>
            <person name="Coleine C."/>
            <person name="Stajich J.E."/>
            <person name="Selbmann L."/>
        </authorList>
    </citation>
    <scope>NUCLEOTIDE SEQUENCE [LARGE SCALE GENOMIC DNA]</scope>
    <source>
        <strain evidence="2 3">CCFEE 5910</strain>
    </source>
</reference>
<feature type="compositionally biased region" description="Polar residues" evidence="1">
    <location>
        <begin position="369"/>
        <end position="382"/>
    </location>
</feature>
<dbReference type="EMBL" id="JAVRRJ010000001">
    <property type="protein sequence ID" value="KAK5090868.1"/>
    <property type="molecule type" value="Genomic_DNA"/>
</dbReference>
<organism evidence="2 3">
    <name type="scientific">Lithohypha guttulata</name>
    <dbReference type="NCBI Taxonomy" id="1690604"/>
    <lineage>
        <taxon>Eukaryota</taxon>
        <taxon>Fungi</taxon>
        <taxon>Dikarya</taxon>
        <taxon>Ascomycota</taxon>
        <taxon>Pezizomycotina</taxon>
        <taxon>Eurotiomycetes</taxon>
        <taxon>Chaetothyriomycetidae</taxon>
        <taxon>Chaetothyriales</taxon>
        <taxon>Trichomeriaceae</taxon>
        <taxon>Lithohypha</taxon>
    </lineage>
</organism>
<feature type="compositionally biased region" description="Gly residues" evidence="1">
    <location>
        <begin position="434"/>
        <end position="445"/>
    </location>
</feature>
<proteinExistence type="predicted"/>
<feature type="compositionally biased region" description="Low complexity" evidence="1">
    <location>
        <begin position="217"/>
        <end position="226"/>
    </location>
</feature>
<feature type="compositionally biased region" description="Polar residues" evidence="1">
    <location>
        <begin position="180"/>
        <end position="189"/>
    </location>
</feature>
<feature type="compositionally biased region" description="Low complexity" evidence="1">
    <location>
        <begin position="251"/>
        <end position="263"/>
    </location>
</feature>
<evidence type="ECO:0000256" key="1">
    <source>
        <dbReference type="SAM" id="MobiDB-lite"/>
    </source>
</evidence>
<keyword evidence="3" id="KW-1185">Reference proteome</keyword>
<feature type="region of interest" description="Disordered" evidence="1">
    <location>
        <begin position="217"/>
        <end position="274"/>
    </location>
</feature>
<feature type="region of interest" description="Disordered" evidence="1">
    <location>
        <begin position="1"/>
        <end position="123"/>
    </location>
</feature>
<feature type="compositionally biased region" description="Low complexity" evidence="1">
    <location>
        <begin position="356"/>
        <end position="368"/>
    </location>
</feature>
<feature type="compositionally biased region" description="Basic residues" evidence="1">
    <location>
        <begin position="346"/>
        <end position="355"/>
    </location>
</feature>
<feature type="compositionally biased region" description="Polar residues" evidence="1">
    <location>
        <begin position="25"/>
        <end position="34"/>
    </location>
</feature>
<protein>
    <submittedName>
        <fullName evidence="2">Uncharacterized protein</fullName>
    </submittedName>
</protein>
<evidence type="ECO:0000313" key="3">
    <source>
        <dbReference type="Proteomes" id="UP001309876"/>
    </source>
</evidence>
<accession>A0AAN7T5J2</accession>
<dbReference type="AlphaFoldDB" id="A0AAN7T5J2"/>